<dbReference type="Pfam" id="PF20196">
    <property type="entry name" value="DUF6559"/>
    <property type="match status" value="1"/>
</dbReference>
<dbReference type="AlphaFoldDB" id="A0A1Y6MDQ1"/>
<organism evidence="1 2">
    <name type="scientific">Photobacterium malacitanum</name>
    <dbReference type="NCBI Taxonomy" id="2204294"/>
    <lineage>
        <taxon>Bacteria</taxon>
        <taxon>Pseudomonadati</taxon>
        <taxon>Pseudomonadota</taxon>
        <taxon>Gammaproteobacteria</taxon>
        <taxon>Vibrionales</taxon>
        <taxon>Vibrionaceae</taxon>
        <taxon>Photobacterium</taxon>
    </lineage>
</organism>
<protein>
    <submittedName>
        <fullName evidence="1">Uncharacterized protein</fullName>
    </submittedName>
</protein>
<dbReference type="EMBL" id="FYAK01000002">
    <property type="protein sequence ID" value="SMY33870.1"/>
    <property type="molecule type" value="Genomic_DNA"/>
</dbReference>
<keyword evidence="2" id="KW-1185">Reference proteome</keyword>
<reference evidence="2" key="1">
    <citation type="submission" date="2017-06" db="EMBL/GenBank/DDBJ databases">
        <authorList>
            <person name="Rodrigo-Torres L."/>
            <person name="Arahal R.D."/>
            <person name="Lucena T."/>
        </authorList>
    </citation>
    <scope>NUCLEOTIDE SEQUENCE [LARGE SCALE GENOMIC DNA]</scope>
    <source>
        <strain evidence="2">CECT 9190</strain>
    </source>
</reference>
<accession>A0A1Y6MDQ1</accession>
<sequence length="119" mass="13515">MLRVIQRHRIKKVIKLLSAKLIKGYGSRDFFSLGQIKASTSDFSARQYQIAVALYADPHDMNIEQTPVLKSIRNDVSHDFFDGNDYTGQDVLNLLTLGGWKGGRIEDDMSNRFGMGSRY</sequence>
<proteinExistence type="predicted"/>
<dbReference type="RefSeq" id="WP_087844938.1">
    <property type="nucleotide sequence ID" value="NZ_FYAK01000002.1"/>
</dbReference>
<dbReference type="InterPro" id="IPR046689">
    <property type="entry name" value="DUF6559"/>
</dbReference>
<dbReference type="Proteomes" id="UP000195963">
    <property type="component" value="Unassembled WGS sequence"/>
</dbReference>
<evidence type="ECO:0000313" key="2">
    <source>
        <dbReference type="Proteomes" id="UP000195963"/>
    </source>
</evidence>
<name>A0A1Y6MDQ1_9GAMM</name>
<evidence type="ECO:0000313" key="1">
    <source>
        <dbReference type="EMBL" id="SMY33870.1"/>
    </source>
</evidence>
<gene>
    <name evidence="1" type="ORF">PMAL9190_01329</name>
</gene>